<protein>
    <submittedName>
        <fullName evidence="1">Uncharacterized protein</fullName>
    </submittedName>
</protein>
<reference evidence="1 2" key="1">
    <citation type="journal article" date="2012" name="BMC Genomics">
        <title>Tools to kill: Genome of one of the most destructive plant pathogenic fungi Macrophomina phaseolina.</title>
        <authorList>
            <person name="Islam M.S."/>
            <person name="Haque M.S."/>
            <person name="Islam M.M."/>
            <person name="Emdad E.M."/>
            <person name="Halim A."/>
            <person name="Hossen Q.M.M."/>
            <person name="Hossain M.Z."/>
            <person name="Ahmed B."/>
            <person name="Rahim S."/>
            <person name="Rahman M.S."/>
            <person name="Alam M.M."/>
            <person name="Hou S."/>
            <person name="Wan X."/>
            <person name="Saito J.A."/>
            <person name="Alam M."/>
        </authorList>
    </citation>
    <scope>NUCLEOTIDE SEQUENCE [LARGE SCALE GENOMIC DNA]</scope>
    <source>
        <strain evidence="1 2">MS6</strain>
    </source>
</reference>
<dbReference type="HOGENOM" id="CLU_1555554_0_0_1"/>
<sequence length="172" mass="19229">MLRCCPSRRSGTRRRWVSLVLSSEERPRRFCERARPRFSGQPRMAGRALLMTTQIRSTDALEQRRKRWKDLACALAGFLKACGCGSNRHKRCLVALCLTRLVDPADHPHRSSGAPRSRCCAGVDALFCAAQIRSRGSEDCSRVPEDDRSGPGDLRGGIWQRQWSAGVFATPS</sequence>
<name>K2S9L9_MACPH</name>
<dbReference type="AlphaFoldDB" id="K2S9L9"/>
<proteinExistence type="predicted"/>
<gene>
    <name evidence="1" type="ORF">MPH_01080</name>
</gene>
<dbReference type="EMBL" id="AHHD01000046">
    <property type="protein sequence ID" value="EKG21572.1"/>
    <property type="molecule type" value="Genomic_DNA"/>
</dbReference>
<dbReference type="Proteomes" id="UP000007129">
    <property type="component" value="Unassembled WGS sequence"/>
</dbReference>
<organism evidence="1 2">
    <name type="scientific">Macrophomina phaseolina (strain MS6)</name>
    <name type="common">Charcoal rot fungus</name>
    <dbReference type="NCBI Taxonomy" id="1126212"/>
    <lineage>
        <taxon>Eukaryota</taxon>
        <taxon>Fungi</taxon>
        <taxon>Dikarya</taxon>
        <taxon>Ascomycota</taxon>
        <taxon>Pezizomycotina</taxon>
        <taxon>Dothideomycetes</taxon>
        <taxon>Dothideomycetes incertae sedis</taxon>
        <taxon>Botryosphaeriales</taxon>
        <taxon>Botryosphaeriaceae</taxon>
        <taxon>Macrophomina</taxon>
    </lineage>
</organism>
<comment type="caution">
    <text evidence="1">The sequence shown here is derived from an EMBL/GenBank/DDBJ whole genome shotgun (WGS) entry which is preliminary data.</text>
</comment>
<accession>K2S9L9</accession>
<dbReference type="InParanoid" id="K2S9L9"/>
<evidence type="ECO:0000313" key="1">
    <source>
        <dbReference type="EMBL" id="EKG21572.1"/>
    </source>
</evidence>
<evidence type="ECO:0000313" key="2">
    <source>
        <dbReference type="Proteomes" id="UP000007129"/>
    </source>
</evidence>
<dbReference type="VEuPathDB" id="FungiDB:MPH_01080"/>